<gene>
    <name evidence="5" type="ORF">Sradi_6281600</name>
</gene>
<feature type="non-terminal residue" evidence="5">
    <location>
        <position position="1"/>
    </location>
</feature>
<evidence type="ECO:0000256" key="1">
    <source>
        <dbReference type="ARBA" id="ARBA00009902"/>
    </source>
</evidence>
<evidence type="ECO:0000313" key="5">
    <source>
        <dbReference type="EMBL" id="KAL0304135.1"/>
    </source>
</evidence>
<dbReference type="Gene3D" id="2.115.10.20">
    <property type="entry name" value="Glycosyl hydrolase domain, family 43"/>
    <property type="match status" value="1"/>
</dbReference>
<proteinExistence type="inferred from homology"/>
<evidence type="ECO:0000256" key="3">
    <source>
        <dbReference type="ARBA" id="ARBA00023295"/>
    </source>
</evidence>
<dbReference type="PANTHER" id="PTHR31953">
    <property type="entry name" value="BETA-FRUCTOFURANOSIDASE, INSOLUBLE ISOENZYME CWINV1-RELATED"/>
    <property type="match status" value="1"/>
</dbReference>
<dbReference type="InterPro" id="IPR050551">
    <property type="entry name" value="Fructan_Metab_Enzymes"/>
</dbReference>
<dbReference type="GO" id="GO:0016798">
    <property type="term" value="F:hydrolase activity, acting on glycosyl bonds"/>
    <property type="evidence" value="ECO:0007669"/>
    <property type="project" value="UniProtKB-KW"/>
</dbReference>
<reference evidence="5" key="1">
    <citation type="submission" date="2020-06" db="EMBL/GenBank/DDBJ databases">
        <authorList>
            <person name="Li T."/>
            <person name="Hu X."/>
            <person name="Zhang T."/>
            <person name="Song X."/>
            <person name="Zhang H."/>
            <person name="Dai N."/>
            <person name="Sheng W."/>
            <person name="Hou X."/>
            <person name="Wei L."/>
        </authorList>
    </citation>
    <scope>NUCLEOTIDE SEQUENCE</scope>
    <source>
        <strain evidence="5">G02</strain>
        <tissue evidence="5">Leaf</tissue>
    </source>
</reference>
<dbReference type="InterPro" id="IPR013148">
    <property type="entry name" value="Glyco_hydro_32_N"/>
</dbReference>
<dbReference type="Pfam" id="PF00251">
    <property type="entry name" value="Glyco_hydro_32N"/>
    <property type="match status" value="1"/>
</dbReference>
<dbReference type="InterPro" id="IPR023296">
    <property type="entry name" value="Glyco_hydro_beta-prop_sf"/>
</dbReference>
<accession>A0AAW2KE91</accession>
<organism evidence="5">
    <name type="scientific">Sesamum radiatum</name>
    <name type="common">Black benniseed</name>
    <dbReference type="NCBI Taxonomy" id="300843"/>
    <lineage>
        <taxon>Eukaryota</taxon>
        <taxon>Viridiplantae</taxon>
        <taxon>Streptophyta</taxon>
        <taxon>Embryophyta</taxon>
        <taxon>Tracheophyta</taxon>
        <taxon>Spermatophyta</taxon>
        <taxon>Magnoliopsida</taxon>
        <taxon>eudicotyledons</taxon>
        <taxon>Gunneridae</taxon>
        <taxon>Pentapetalae</taxon>
        <taxon>asterids</taxon>
        <taxon>lamiids</taxon>
        <taxon>Lamiales</taxon>
        <taxon>Pedaliaceae</taxon>
        <taxon>Sesamum</taxon>
    </lineage>
</organism>
<dbReference type="SUPFAM" id="SSF75005">
    <property type="entry name" value="Arabinanase/levansucrase/invertase"/>
    <property type="match status" value="1"/>
</dbReference>
<comment type="caution">
    <text evidence="5">The sequence shown here is derived from an EMBL/GenBank/DDBJ whole genome shotgun (WGS) entry which is preliminary data.</text>
</comment>
<feature type="domain" description="Glycosyl hydrolase family 32 N-terminal" evidence="4">
    <location>
        <begin position="1"/>
        <end position="91"/>
    </location>
</feature>
<keyword evidence="3" id="KW-0326">Glycosidase</keyword>
<evidence type="ECO:0000259" key="4">
    <source>
        <dbReference type="Pfam" id="PF00251"/>
    </source>
</evidence>
<comment type="similarity">
    <text evidence="1">Belongs to the glycosyl hydrolase 32 family.</text>
</comment>
<keyword evidence="2" id="KW-0378">Hydrolase</keyword>
<dbReference type="EMBL" id="JACGWJ010000029">
    <property type="protein sequence ID" value="KAL0304135.1"/>
    <property type="molecule type" value="Genomic_DNA"/>
</dbReference>
<protein>
    <submittedName>
        <fullName evidence="5">Acid beta-fructofuranosidase</fullName>
    </submittedName>
</protein>
<reference evidence="5" key="2">
    <citation type="journal article" date="2024" name="Plant">
        <title>Genomic evolution and insights into agronomic trait innovations of Sesamum species.</title>
        <authorList>
            <person name="Miao H."/>
            <person name="Wang L."/>
            <person name="Qu L."/>
            <person name="Liu H."/>
            <person name="Sun Y."/>
            <person name="Le M."/>
            <person name="Wang Q."/>
            <person name="Wei S."/>
            <person name="Zheng Y."/>
            <person name="Lin W."/>
            <person name="Duan Y."/>
            <person name="Cao H."/>
            <person name="Xiong S."/>
            <person name="Wang X."/>
            <person name="Wei L."/>
            <person name="Li C."/>
            <person name="Ma Q."/>
            <person name="Ju M."/>
            <person name="Zhao R."/>
            <person name="Li G."/>
            <person name="Mu C."/>
            <person name="Tian Q."/>
            <person name="Mei H."/>
            <person name="Zhang T."/>
            <person name="Gao T."/>
            <person name="Zhang H."/>
        </authorList>
    </citation>
    <scope>NUCLEOTIDE SEQUENCE</scope>
    <source>
        <strain evidence="5">G02</strain>
    </source>
</reference>
<sequence>PLYYNGWYHLFYQYNPDSAVWGNITWGHAVSRDLIHWLHLPYAMVPDQWYDINGVWTGSATILPDGRIIMLYTGDTYDVVQVQCLAYPANLSDPSSLNGSRTRITRSWYLRLVLALRTLGTRRRLG</sequence>
<name>A0AAW2KE91_SESRA</name>
<evidence type="ECO:0000256" key="2">
    <source>
        <dbReference type="ARBA" id="ARBA00022801"/>
    </source>
</evidence>
<dbReference type="AlphaFoldDB" id="A0AAW2KE91"/>